<dbReference type="SUPFAM" id="SSF48452">
    <property type="entry name" value="TPR-like"/>
    <property type="match status" value="1"/>
</dbReference>
<evidence type="ECO:0000313" key="1">
    <source>
        <dbReference type="EMBL" id="MBE1502461.1"/>
    </source>
</evidence>
<accession>A0ABR9IGY9</accession>
<gene>
    <name evidence="1" type="ORF">H4696_009561</name>
</gene>
<dbReference type="Proteomes" id="UP000631670">
    <property type="component" value="Unassembled WGS sequence"/>
</dbReference>
<comment type="caution">
    <text evidence="1">The sequence shown here is derived from an EMBL/GenBank/DDBJ whole genome shotgun (WGS) entry which is preliminary data.</text>
</comment>
<proteinExistence type="predicted"/>
<protein>
    <submittedName>
        <fullName evidence="1">Tetratricopeptide (TPR) repeat protein</fullName>
    </submittedName>
</protein>
<evidence type="ECO:0000313" key="2">
    <source>
        <dbReference type="Proteomes" id="UP000631670"/>
    </source>
</evidence>
<dbReference type="InterPro" id="IPR011990">
    <property type="entry name" value="TPR-like_helical_dom_sf"/>
</dbReference>
<name>A0ABR9IGY9_9PSEU</name>
<keyword evidence="2" id="KW-1185">Reference proteome</keyword>
<dbReference type="RefSeq" id="WP_143265156.1">
    <property type="nucleotide sequence ID" value="NZ_JADBEG010000001.1"/>
</dbReference>
<dbReference type="EMBL" id="JADBEG010000001">
    <property type="protein sequence ID" value="MBE1502461.1"/>
    <property type="molecule type" value="Genomic_DNA"/>
</dbReference>
<organism evidence="1 2">
    <name type="scientific">Amycolatopsis lexingtonensis</name>
    <dbReference type="NCBI Taxonomy" id="218822"/>
    <lineage>
        <taxon>Bacteria</taxon>
        <taxon>Bacillati</taxon>
        <taxon>Actinomycetota</taxon>
        <taxon>Actinomycetes</taxon>
        <taxon>Pseudonocardiales</taxon>
        <taxon>Pseudonocardiaceae</taxon>
        <taxon>Amycolatopsis</taxon>
    </lineage>
</organism>
<reference evidence="1 2" key="1">
    <citation type="submission" date="2020-10" db="EMBL/GenBank/DDBJ databases">
        <title>Sequencing the genomes of 1000 actinobacteria strains.</title>
        <authorList>
            <person name="Klenk H.-P."/>
        </authorList>
    </citation>
    <scope>NUCLEOTIDE SEQUENCE [LARGE SCALE GENOMIC DNA]</scope>
    <source>
        <strain evidence="1 2">DSM 44653</strain>
    </source>
</reference>
<sequence length="323" mass="35194">MTNSEFDFRRAIPDRPGPRDIEQLEAQTRALRAVDYRSGGGMCRDAVLVRIHLGHELLRASVAEPLRTRLYAAVADLHNLAAWASFDSGHVGAAHHHLDLALSLAEHCGQDDLAANIRYRRGRIHLHHGAADEALAQFQHGRLAARRSGSALAASILSANQAWAYAEKGDEQLALGLLGRAGEEFEAAGPGEPPDWARFFTETDVSAMVGTVHTELAVRIRPRRARAAIAALTAAVARYGQDMARSRSFCLAMLATGHLIEGELERGAEIGTEAVDTAETLKSVRTKDRLRPLKLEAEKHRDHTDVRALAEHITAFAVSSTHV</sequence>
<dbReference type="Gene3D" id="1.25.40.10">
    <property type="entry name" value="Tetratricopeptide repeat domain"/>
    <property type="match status" value="1"/>
</dbReference>